<keyword evidence="2" id="KW-1133">Transmembrane helix</keyword>
<dbReference type="Proteomes" id="UP000199111">
    <property type="component" value="Unassembled WGS sequence"/>
</dbReference>
<organism evidence="3 4">
    <name type="scientific">Streptosporangium canum</name>
    <dbReference type="NCBI Taxonomy" id="324952"/>
    <lineage>
        <taxon>Bacteria</taxon>
        <taxon>Bacillati</taxon>
        <taxon>Actinomycetota</taxon>
        <taxon>Actinomycetes</taxon>
        <taxon>Streptosporangiales</taxon>
        <taxon>Streptosporangiaceae</taxon>
        <taxon>Streptosporangium</taxon>
    </lineage>
</organism>
<keyword evidence="4" id="KW-1185">Reference proteome</keyword>
<feature type="compositionally biased region" description="Polar residues" evidence="1">
    <location>
        <begin position="201"/>
        <end position="212"/>
    </location>
</feature>
<name>A0A1I4F4U1_9ACTN</name>
<feature type="region of interest" description="Disordered" evidence="1">
    <location>
        <begin position="200"/>
        <end position="258"/>
    </location>
</feature>
<keyword evidence="2" id="KW-0812">Transmembrane</keyword>
<gene>
    <name evidence="3" type="ORF">SAMN05216275_15633</name>
</gene>
<feature type="transmembrane region" description="Helical" evidence="2">
    <location>
        <begin position="66"/>
        <end position="85"/>
    </location>
</feature>
<accession>A0A1I4F4U1</accession>
<evidence type="ECO:0000256" key="1">
    <source>
        <dbReference type="SAM" id="MobiDB-lite"/>
    </source>
</evidence>
<dbReference type="EMBL" id="FOQY01000056">
    <property type="protein sequence ID" value="SFL12300.1"/>
    <property type="molecule type" value="Genomic_DNA"/>
</dbReference>
<evidence type="ECO:0000313" key="4">
    <source>
        <dbReference type="Proteomes" id="UP000199111"/>
    </source>
</evidence>
<feature type="transmembrane region" description="Helical" evidence="2">
    <location>
        <begin position="97"/>
        <end position="117"/>
    </location>
</feature>
<reference evidence="4" key="1">
    <citation type="submission" date="2016-10" db="EMBL/GenBank/DDBJ databases">
        <authorList>
            <person name="Varghese N."/>
            <person name="Submissions S."/>
        </authorList>
    </citation>
    <scope>NUCLEOTIDE SEQUENCE [LARGE SCALE GENOMIC DNA]</scope>
    <source>
        <strain evidence="4">CGMCC 4.2126</strain>
    </source>
</reference>
<feature type="transmembrane region" description="Helical" evidence="2">
    <location>
        <begin position="174"/>
        <end position="194"/>
    </location>
</feature>
<protein>
    <submittedName>
        <fullName evidence="3">Uncharacterized protein</fullName>
    </submittedName>
</protein>
<dbReference type="GeneID" id="96304286"/>
<sequence length="258" mass="27816">MDGLVVDRWKLAGLREILRRQLFLIRLGNNRAVRYRQNPRTCHEQAARRAACLAGGKSVQSWPMGLLLLLLLFVVPAGPGLWFWCRSLAGGRWRHSAGWFAGTAVLLVLGTGVTYLAGSLAGGNLDPEEACHSDGQTYDRAYRRANFDEYTQWFPLHDRCHAGYDLVPGWVNPALVVLPVLAAACLAYAVRLAVIRRRTKQGTPARSASSTADRGRPPAGGAEGSAVPGAGLSGGRVGESQVHQHRRQADGGSGGDQV</sequence>
<evidence type="ECO:0000313" key="3">
    <source>
        <dbReference type="EMBL" id="SFL12300.1"/>
    </source>
</evidence>
<dbReference type="RefSeq" id="WP_218158975.1">
    <property type="nucleotide sequence ID" value="NZ_FOQY01000056.1"/>
</dbReference>
<evidence type="ECO:0000256" key="2">
    <source>
        <dbReference type="SAM" id="Phobius"/>
    </source>
</evidence>
<dbReference type="AlphaFoldDB" id="A0A1I4F4U1"/>
<proteinExistence type="predicted"/>
<keyword evidence="2" id="KW-0472">Membrane</keyword>